<dbReference type="SUPFAM" id="SSF52540">
    <property type="entry name" value="P-loop containing nucleoside triphosphate hydrolases"/>
    <property type="match status" value="1"/>
</dbReference>
<proteinExistence type="inferred from homology"/>
<evidence type="ECO:0000313" key="7">
    <source>
        <dbReference type="Proteomes" id="UP000294937"/>
    </source>
</evidence>
<organism evidence="6 7">
    <name type="scientific">Hazenella coriacea</name>
    <dbReference type="NCBI Taxonomy" id="1179467"/>
    <lineage>
        <taxon>Bacteria</taxon>
        <taxon>Bacillati</taxon>
        <taxon>Bacillota</taxon>
        <taxon>Bacilli</taxon>
        <taxon>Bacillales</taxon>
        <taxon>Thermoactinomycetaceae</taxon>
        <taxon>Hazenella</taxon>
    </lineage>
</organism>
<feature type="domain" description="Rad50/SbcC-type AAA" evidence="5">
    <location>
        <begin position="6"/>
        <end position="243"/>
    </location>
</feature>
<comment type="subunit">
    <text evidence="2">Heterodimer of SbcC and SbcD.</text>
</comment>
<name>A0A4R3L086_9BACL</name>
<gene>
    <name evidence="6" type="ORF">EDD58_11156</name>
</gene>
<dbReference type="AlphaFoldDB" id="A0A4R3L086"/>
<evidence type="ECO:0000313" key="6">
    <source>
        <dbReference type="EMBL" id="TCS92592.1"/>
    </source>
</evidence>
<dbReference type="Pfam" id="PF13476">
    <property type="entry name" value="AAA_23"/>
    <property type="match status" value="1"/>
</dbReference>
<evidence type="ECO:0000256" key="1">
    <source>
        <dbReference type="ARBA" id="ARBA00006930"/>
    </source>
</evidence>
<dbReference type="PANTHER" id="PTHR32114:SF2">
    <property type="entry name" value="ABC TRANSPORTER ABCH.3"/>
    <property type="match status" value="1"/>
</dbReference>
<evidence type="ECO:0000256" key="2">
    <source>
        <dbReference type="ARBA" id="ARBA00011322"/>
    </source>
</evidence>
<keyword evidence="4" id="KW-0175">Coiled coil</keyword>
<evidence type="ECO:0000259" key="5">
    <source>
        <dbReference type="Pfam" id="PF13476"/>
    </source>
</evidence>
<dbReference type="Proteomes" id="UP000294937">
    <property type="component" value="Unassembled WGS sequence"/>
</dbReference>
<dbReference type="InterPro" id="IPR027417">
    <property type="entry name" value="P-loop_NTPase"/>
</dbReference>
<dbReference type="RefSeq" id="WP_165875986.1">
    <property type="nucleotide sequence ID" value="NZ_SMAG01000011.1"/>
</dbReference>
<comment type="similarity">
    <text evidence="1">Belongs to the SMC family. SbcC subfamily.</text>
</comment>
<dbReference type="SUPFAM" id="SSF75712">
    <property type="entry name" value="Rad50 coiled-coil Zn hook"/>
    <property type="match status" value="1"/>
</dbReference>
<reference evidence="6 7" key="1">
    <citation type="submission" date="2019-03" db="EMBL/GenBank/DDBJ databases">
        <title>Genomic Encyclopedia of Type Strains, Phase IV (KMG-IV): sequencing the most valuable type-strain genomes for metagenomic binning, comparative biology and taxonomic classification.</title>
        <authorList>
            <person name="Goeker M."/>
        </authorList>
    </citation>
    <scope>NUCLEOTIDE SEQUENCE [LARGE SCALE GENOMIC DNA]</scope>
    <source>
        <strain evidence="6 7">DSM 45707</strain>
    </source>
</reference>
<dbReference type="PANTHER" id="PTHR32114">
    <property type="entry name" value="ABC TRANSPORTER ABCH.3"/>
    <property type="match status" value="1"/>
</dbReference>
<protein>
    <recommendedName>
        <fullName evidence="3">Nuclease SbcCD subunit C</fullName>
    </recommendedName>
</protein>
<dbReference type="EMBL" id="SMAG01000011">
    <property type="protein sequence ID" value="TCS92592.1"/>
    <property type="molecule type" value="Genomic_DNA"/>
</dbReference>
<keyword evidence="7" id="KW-1185">Reference proteome</keyword>
<accession>A0A4R3L086</accession>
<sequence length="494" mass="58214">MNLFKKLIIENFQSHEHTVIDFSTGLNVFVGPSDSGKSAILRALRWVLFNVPRGTDFIRKGATQCRVSLIFADGTEVIRLRSSSVNRYILRIPDQEEQQFEGFGNTVPQEIIQVHHIEPIQLDQKEIFLHFGTQLESPFLLSESDRNKAKIIGRISGAHLIDNALKKTSADRQQMGMETKQLEQQIANLKEKLEPYAELPKMEEAYLQTEALFAQATHKKEKVNQLKKILIELRVVREEMNHLEQVIQRLQHIPRLEQLLQMLELKKSLYRQMRRLQEKQTLISQEKEICLERIGQSKDLPKVEKLLIQIEAKRSKWNRSHQIHTRWSELTHLQQQLKKMIQSYLEVPRSMEMIQAIQQNANQLQRLSTLHHRWEQQQREKKNLLHLLEQRKDVPQLAIQIPQIEDKWKKWLRLRKINDQRMEIHQRIEIGNQFCRDKTEQIVQLTEEWARLLKKMGKCPTCGSPIHSSVAEHIMEEYRGGIHYAAAGRENQKN</sequence>
<feature type="coiled-coil region" evidence="4">
    <location>
        <begin position="172"/>
        <end position="199"/>
    </location>
</feature>
<feature type="coiled-coil region" evidence="4">
    <location>
        <begin position="226"/>
        <end position="279"/>
    </location>
</feature>
<evidence type="ECO:0000256" key="4">
    <source>
        <dbReference type="SAM" id="Coils"/>
    </source>
</evidence>
<dbReference type="Gene3D" id="3.40.50.300">
    <property type="entry name" value="P-loop containing nucleotide triphosphate hydrolases"/>
    <property type="match status" value="1"/>
</dbReference>
<comment type="caution">
    <text evidence="6">The sequence shown here is derived from an EMBL/GenBank/DDBJ whole genome shotgun (WGS) entry which is preliminary data.</text>
</comment>
<dbReference type="InterPro" id="IPR038729">
    <property type="entry name" value="Rad50/SbcC_AAA"/>
</dbReference>
<evidence type="ECO:0000256" key="3">
    <source>
        <dbReference type="ARBA" id="ARBA00013368"/>
    </source>
</evidence>